<proteinExistence type="predicted"/>
<dbReference type="AlphaFoldDB" id="A0A444Z2N5"/>
<protein>
    <recommendedName>
        <fullName evidence="2">Aminotransferase-like plant mobile domain-containing protein</fullName>
    </recommendedName>
</protein>
<comment type="caution">
    <text evidence="3">The sequence shown here is derived from an EMBL/GenBank/DDBJ whole genome shotgun (WGS) entry which is preliminary data.</text>
</comment>
<evidence type="ECO:0000259" key="2">
    <source>
        <dbReference type="Pfam" id="PF10536"/>
    </source>
</evidence>
<dbReference type="PANTHER" id="PTHR46033:SF8">
    <property type="entry name" value="PROTEIN MAINTENANCE OF MERISTEMS-LIKE"/>
    <property type="match status" value="1"/>
</dbReference>
<dbReference type="EMBL" id="SDMP01000015">
    <property type="protein sequence ID" value="RYR08459.1"/>
    <property type="molecule type" value="Genomic_DNA"/>
</dbReference>
<dbReference type="Pfam" id="PF10536">
    <property type="entry name" value="PMD"/>
    <property type="match status" value="1"/>
</dbReference>
<dbReference type="PANTHER" id="PTHR46033">
    <property type="entry name" value="PROTEIN MAIN-LIKE 2"/>
    <property type="match status" value="1"/>
</dbReference>
<dbReference type="GO" id="GO:0010073">
    <property type="term" value="P:meristem maintenance"/>
    <property type="evidence" value="ECO:0007669"/>
    <property type="project" value="InterPro"/>
</dbReference>
<gene>
    <name evidence="3" type="ORF">Ahy_B05g076159</name>
</gene>
<feature type="compositionally biased region" description="Low complexity" evidence="1">
    <location>
        <begin position="507"/>
        <end position="519"/>
    </location>
</feature>
<evidence type="ECO:0000313" key="4">
    <source>
        <dbReference type="Proteomes" id="UP000289738"/>
    </source>
</evidence>
<sequence length="551" mass="61245">MLGLPPPPILLSYIREAGFGHAVELKDFLFDRCLIYAIVEQWRPETYTFHLLWGEASITLEDVAYHTGLRTAGEPVGGCTRDFQRWHGHPTWEWAEDLLGARPPPPQQEGRQVFAVRMTWLRNQVAHIPDGASPETLRQYARCYLMMLIGGVFIHGQVGNTCAVEMASTTRGFRSMQPVVMGVRTSLDRDRHCRLAGLGQQSRDHHNGRILSLRRRIDALTFEQIAPDWLMTNAELYTWRAAVPILSHRQGRPGEMTSGGQTSIGTGTIYSGGVTSRNTWLLSTVIRIFARHMSTSPGGSRPAECDIFPAMTSWQIPEQQPHRLISSLQLLVTEMTYSYCTMPQIGGDGRGGDLVMMSRDQRARRDGGDPYDADQQLSDEEAEYARQEEVHEDVIPDAHAEHPSDAFFVDHEANVASRLMRGTSIDHPTDDRAWEQPQFDIGSDDMMDIDDMFEILGGPSHAVDALASCYCHRRDDTDIPGMSSGVSIRHGTAPPGHYQTPPPPPHQSGSAPSPHFQTPSLPPSTPPSGTIWRSPPTPPPMILSAPLPPPY</sequence>
<evidence type="ECO:0000313" key="3">
    <source>
        <dbReference type="EMBL" id="RYR08459.1"/>
    </source>
</evidence>
<keyword evidence="4" id="KW-1185">Reference proteome</keyword>
<feature type="compositionally biased region" description="Pro residues" evidence="1">
    <location>
        <begin position="535"/>
        <end position="551"/>
    </location>
</feature>
<feature type="domain" description="Aminotransferase-like plant mobile" evidence="2">
    <location>
        <begin position="18"/>
        <end position="176"/>
    </location>
</feature>
<dbReference type="Proteomes" id="UP000289738">
    <property type="component" value="Chromosome B05"/>
</dbReference>
<name>A0A444Z2N5_ARAHY</name>
<dbReference type="InterPro" id="IPR019557">
    <property type="entry name" value="AminoTfrase-like_pln_mobile"/>
</dbReference>
<organism evidence="3 4">
    <name type="scientific">Arachis hypogaea</name>
    <name type="common">Peanut</name>
    <dbReference type="NCBI Taxonomy" id="3818"/>
    <lineage>
        <taxon>Eukaryota</taxon>
        <taxon>Viridiplantae</taxon>
        <taxon>Streptophyta</taxon>
        <taxon>Embryophyta</taxon>
        <taxon>Tracheophyta</taxon>
        <taxon>Spermatophyta</taxon>
        <taxon>Magnoliopsida</taxon>
        <taxon>eudicotyledons</taxon>
        <taxon>Gunneridae</taxon>
        <taxon>Pentapetalae</taxon>
        <taxon>rosids</taxon>
        <taxon>fabids</taxon>
        <taxon>Fabales</taxon>
        <taxon>Fabaceae</taxon>
        <taxon>Papilionoideae</taxon>
        <taxon>50 kb inversion clade</taxon>
        <taxon>dalbergioids sensu lato</taxon>
        <taxon>Dalbergieae</taxon>
        <taxon>Pterocarpus clade</taxon>
        <taxon>Arachis</taxon>
    </lineage>
</organism>
<feature type="region of interest" description="Disordered" evidence="1">
    <location>
        <begin position="481"/>
        <end position="551"/>
    </location>
</feature>
<accession>A0A444Z2N5</accession>
<reference evidence="3 4" key="1">
    <citation type="submission" date="2019-01" db="EMBL/GenBank/DDBJ databases">
        <title>Sequencing of cultivated peanut Arachis hypogaea provides insights into genome evolution and oil improvement.</title>
        <authorList>
            <person name="Chen X."/>
        </authorList>
    </citation>
    <scope>NUCLEOTIDE SEQUENCE [LARGE SCALE GENOMIC DNA]</scope>
    <source>
        <strain evidence="4">cv. Fuhuasheng</strain>
        <tissue evidence="3">Leaves</tissue>
    </source>
</reference>
<dbReference type="InterPro" id="IPR044824">
    <property type="entry name" value="MAIN-like"/>
</dbReference>
<evidence type="ECO:0000256" key="1">
    <source>
        <dbReference type="SAM" id="MobiDB-lite"/>
    </source>
</evidence>